<feature type="region of interest" description="Disordered" evidence="1">
    <location>
        <begin position="317"/>
        <end position="414"/>
    </location>
</feature>
<dbReference type="InterPro" id="IPR002716">
    <property type="entry name" value="PIN_dom"/>
</dbReference>
<evidence type="ECO:0000256" key="1">
    <source>
        <dbReference type="SAM" id="MobiDB-lite"/>
    </source>
</evidence>
<dbReference type="Pfam" id="PF13638">
    <property type="entry name" value="PIN_4"/>
    <property type="match status" value="1"/>
</dbReference>
<feature type="domain" description="PIN" evidence="2">
    <location>
        <begin position="82"/>
        <end position="213"/>
    </location>
</feature>
<sequence length="543" mass="56539">MAKGGKKQGGKPRTALGAVGGVAKSKKSKKSKQTNTKLAAEQPVAGQQEPLLPTAVPRRKRFGSAMLAAPQQLEAGRTLVCFDTCIFLGHRAKAEAAWAAIEAGGGSHVQALVPLKVRSELISIRGNPSGAMRASAAAAYKLLESMMPAVDCCRVQREDEFYRKHAQPLRQQRGDDAILDALLYFHSLGAKVLLATEDKGLTLRATEHGLTCVAAAQLAAAVQDALVSAPWSAQHDRELALLLFAPGYQQAALGVSFASTHSREAYAAFAERLQQPLERVLLAATRLLAGDPTTAAAAASCWDGVSAAPGAQQPALQEMPAAGAARRSEARRSSSVEQSGGGGLGHAGAGSGSGMGSDAEGTGTPEPPDGGGSAAAAGDTSDEEAQQGRQQGRQQDNLAPQADEEEGWDWSWSDSKQAFVRKQCAATALPAGAELRRIVGDPVYREKVTGMRAGAAAKLGRHYGVTREAVLQAIAAASRKKAGAKAAKKAASGAAALKKAERQRRQHAAAKQMGVKVRSKVHSVQAKGAAGGKLKKKKKRQSK</sequence>
<feature type="region of interest" description="Disordered" evidence="1">
    <location>
        <begin position="487"/>
        <end position="543"/>
    </location>
</feature>
<evidence type="ECO:0000259" key="2">
    <source>
        <dbReference type="Pfam" id="PF13638"/>
    </source>
</evidence>
<accession>A0AAD5E2W5</accession>
<feature type="compositionally biased region" description="Gly residues" evidence="1">
    <location>
        <begin position="339"/>
        <end position="355"/>
    </location>
</feature>
<evidence type="ECO:0000313" key="4">
    <source>
        <dbReference type="Proteomes" id="UP001205105"/>
    </source>
</evidence>
<feature type="compositionally biased region" description="Basic residues" evidence="1">
    <location>
        <begin position="533"/>
        <end position="543"/>
    </location>
</feature>
<feature type="region of interest" description="Disordered" evidence="1">
    <location>
        <begin position="1"/>
        <end position="47"/>
    </location>
</feature>
<organism evidence="3 4">
    <name type="scientific">Chlorella ohadii</name>
    <dbReference type="NCBI Taxonomy" id="2649997"/>
    <lineage>
        <taxon>Eukaryota</taxon>
        <taxon>Viridiplantae</taxon>
        <taxon>Chlorophyta</taxon>
        <taxon>core chlorophytes</taxon>
        <taxon>Trebouxiophyceae</taxon>
        <taxon>Chlorellales</taxon>
        <taxon>Chlorellaceae</taxon>
        <taxon>Chlorella clade</taxon>
        <taxon>Chlorella</taxon>
    </lineage>
</organism>
<proteinExistence type="predicted"/>
<comment type="caution">
    <text evidence="3">The sequence shown here is derived from an EMBL/GenBank/DDBJ whole genome shotgun (WGS) entry which is preliminary data.</text>
</comment>
<dbReference type="AlphaFoldDB" id="A0AAD5E2W5"/>
<evidence type="ECO:0000313" key="3">
    <source>
        <dbReference type="EMBL" id="KAI7845954.1"/>
    </source>
</evidence>
<dbReference type="EMBL" id="JADXDR010000011">
    <property type="protein sequence ID" value="KAI7845954.1"/>
    <property type="molecule type" value="Genomic_DNA"/>
</dbReference>
<name>A0AAD5E2W5_9CHLO</name>
<keyword evidence="4" id="KW-1185">Reference proteome</keyword>
<dbReference type="Gene3D" id="3.40.50.1010">
    <property type="entry name" value="5'-nuclease"/>
    <property type="match status" value="1"/>
</dbReference>
<dbReference type="Proteomes" id="UP001205105">
    <property type="component" value="Unassembled WGS sequence"/>
</dbReference>
<protein>
    <recommendedName>
        <fullName evidence="2">PIN domain-containing protein</fullName>
    </recommendedName>
</protein>
<reference evidence="3" key="1">
    <citation type="submission" date="2020-11" db="EMBL/GenBank/DDBJ databases">
        <title>Chlorella ohadii genome sequencing and assembly.</title>
        <authorList>
            <person name="Murik O."/>
            <person name="Treves H."/>
            <person name="Kedem I."/>
            <person name="Shotland Y."/>
            <person name="Kaplan A."/>
        </authorList>
    </citation>
    <scope>NUCLEOTIDE SEQUENCE</scope>
    <source>
        <strain evidence="3">1</strain>
    </source>
</reference>
<gene>
    <name evidence="3" type="ORF">COHA_000500</name>
</gene>
<feature type="compositionally biased region" description="Basic residues" evidence="1">
    <location>
        <begin position="1"/>
        <end position="10"/>
    </location>
</feature>